<dbReference type="EMBL" id="JAENHN010000059">
    <property type="protein sequence ID" value="MBK1813264.1"/>
    <property type="molecule type" value="Genomic_DNA"/>
</dbReference>
<keyword evidence="3" id="KW-1185">Reference proteome</keyword>
<gene>
    <name evidence="2" type="ORF">JHL18_21820</name>
</gene>
<dbReference type="Proteomes" id="UP000596739">
    <property type="component" value="Unassembled WGS sequence"/>
</dbReference>
<evidence type="ECO:0000313" key="3">
    <source>
        <dbReference type="Proteomes" id="UP000596739"/>
    </source>
</evidence>
<organism evidence="2 3">
    <name type="scientific">Clostridium yunnanense</name>
    <dbReference type="NCBI Taxonomy" id="2800325"/>
    <lineage>
        <taxon>Bacteria</taxon>
        <taxon>Bacillati</taxon>
        <taxon>Bacillota</taxon>
        <taxon>Clostridia</taxon>
        <taxon>Eubacteriales</taxon>
        <taxon>Clostridiaceae</taxon>
        <taxon>Clostridium</taxon>
    </lineage>
</organism>
<accession>A0ABS1EV57</accession>
<dbReference type="Pfam" id="PF00882">
    <property type="entry name" value="Zn_dep_PLPC"/>
    <property type="match status" value="1"/>
</dbReference>
<protein>
    <submittedName>
        <fullName evidence="2">Zinc dependent phospholipase C family protein</fullName>
    </submittedName>
</protein>
<evidence type="ECO:0000313" key="2">
    <source>
        <dbReference type="EMBL" id="MBK1813264.1"/>
    </source>
</evidence>
<sequence>MKIKTHVKLAELAFRKNINDIPIGFSKLMFNFGLVIIDQCWHVKTHPHYMQKSIGYINNKIEKLITINKFNLYTSMQLGIVAHYLCDFCCNAHISGGVGNISLHLKYERNLQKYLFENYDLINEYIGEISEELKGKIESMSSLKELLQSKLTEYMQGEASYLWDITQSIEIVSLVCFMIFELKNSTNDNYNCNNRKFNLMRGKSYRELKQENIKLMPK</sequence>
<reference evidence="3" key="1">
    <citation type="submission" date="2021-01" db="EMBL/GenBank/DDBJ databases">
        <title>Genome public.</title>
        <authorList>
            <person name="Liu C."/>
            <person name="Sun Q."/>
        </authorList>
    </citation>
    <scope>NUCLEOTIDE SEQUENCE [LARGE SCALE GENOMIC DNA]</scope>
    <source>
        <strain evidence="3">YIM B02505</strain>
    </source>
</reference>
<name>A0ABS1EV57_9CLOT</name>
<feature type="domain" description="Phospholipase C/D" evidence="1">
    <location>
        <begin position="5"/>
        <end position="158"/>
    </location>
</feature>
<comment type="caution">
    <text evidence="2">The sequence shown here is derived from an EMBL/GenBank/DDBJ whole genome shotgun (WGS) entry which is preliminary data.</text>
</comment>
<evidence type="ECO:0000259" key="1">
    <source>
        <dbReference type="Pfam" id="PF00882"/>
    </source>
</evidence>
<dbReference type="RefSeq" id="WP_200273192.1">
    <property type="nucleotide sequence ID" value="NZ_JAENHN010000059.1"/>
</dbReference>
<proteinExistence type="predicted"/>
<dbReference type="InterPro" id="IPR029002">
    <property type="entry name" value="PLPC/GPLD1"/>
</dbReference>